<sequence>MSHTKRQEEEVAENASNKRKWESNHNGSLSQQNKGHKVPIAHTGWPINKKAYAGSLPLCNQCKSHHNGPCTVKCGNCKEVGHIIQNFRTPATAKNQRTRTCYECGSLGHYKS</sequence>
<feature type="compositionally biased region" description="Polar residues" evidence="1">
    <location>
        <begin position="24"/>
        <end position="33"/>
    </location>
</feature>
<keyword evidence="2" id="KW-0695">RNA-directed DNA polymerase</keyword>
<proteinExistence type="predicted"/>
<gene>
    <name evidence="2" type="ORF">Tci_828766</name>
</gene>
<protein>
    <submittedName>
        <fullName evidence="2">Reverse transcriptase domain-containing protein</fullName>
    </submittedName>
</protein>
<reference evidence="2" key="1">
    <citation type="journal article" date="2019" name="Sci. Rep.">
        <title>Draft genome of Tanacetum cinerariifolium, the natural source of mosquito coil.</title>
        <authorList>
            <person name="Yamashiro T."/>
            <person name="Shiraishi A."/>
            <person name="Satake H."/>
            <person name="Nakayama K."/>
        </authorList>
    </citation>
    <scope>NUCLEOTIDE SEQUENCE</scope>
</reference>
<dbReference type="GO" id="GO:0003964">
    <property type="term" value="F:RNA-directed DNA polymerase activity"/>
    <property type="evidence" value="ECO:0007669"/>
    <property type="project" value="UniProtKB-KW"/>
</dbReference>
<dbReference type="AlphaFoldDB" id="A0A699Q5P2"/>
<dbReference type="InterPro" id="IPR036875">
    <property type="entry name" value="Znf_CCHC_sf"/>
</dbReference>
<dbReference type="GO" id="GO:0008270">
    <property type="term" value="F:zinc ion binding"/>
    <property type="evidence" value="ECO:0007669"/>
    <property type="project" value="InterPro"/>
</dbReference>
<organism evidence="2">
    <name type="scientific">Tanacetum cinerariifolium</name>
    <name type="common">Dalmatian daisy</name>
    <name type="synonym">Chrysanthemum cinerariifolium</name>
    <dbReference type="NCBI Taxonomy" id="118510"/>
    <lineage>
        <taxon>Eukaryota</taxon>
        <taxon>Viridiplantae</taxon>
        <taxon>Streptophyta</taxon>
        <taxon>Embryophyta</taxon>
        <taxon>Tracheophyta</taxon>
        <taxon>Spermatophyta</taxon>
        <taxon>Magnoliopsida</taxon>
        <taxon>eudicotyledons</taxon>
        <taxon>Gunneridae</taxon>
        <taxon>Pentapetalae</taxon>
        <taxon>asterids</taxon>
        <taxon>campanulids</taxon>
        <taxon>Asterales</taxon>
        <taxon>Asteraceae</taxon>
        <taxon>Asteroideae</taxon>
        <taxon>Anthemideae</taxon>
        <taxon>Anthemidinae</taxon>
        <taxon>Tanacetum</taxon>
    </lineage>
</organism>
<comment type="caution">
    <text evidence="2">The sequence shown here is derived from an EMBL/GenBank/DDBJ whole genome shotgun (WGS) entry which is preliminary data.</text>
</comment>
<name>A0A699Q5P2_TANCI</name>
<feature type="region of interest" description="Disordered" evidence="1">
    <location>
        <begin position="1"/>
        <end position="41"/>
    </location>
</feature>
<dbReference type="SUPFAM" id="SSF57756">
    <property type="entry name" value="Retrovirus zinc finger-like domains"/>
    <property type="match status" value="1"/>
</dbReference>
<accession>A0A699Q5P2</accession>
<evidence type="ECO:0000256" key="1">
    <source>
        <dbReference type="SAM" id="MobiDB-lite"/>
    </source>
</evidence>
<dbReference type="GO" id="GO:0003676">
    <property type="term" value="F:nucleic acid binding"/>
    <property type="evidence" value="ECO:0007669"/>
    <property type="project" value="InterPro"/>
</dbReference>
<evidence type="ECO:0000313" key="2">
    <source>
        <dbReference type="EMBL" id="GFC56796.1"/>
    </source>
</evidence>
<keyword evidence="2" id="KW-0548">Nucleotidyltransferase</keyword>
<dbReference type="Gene3D" id="4.10.60.10">
    <property type="entry name" value="Zinc finger, CCHC-type"/>
    <property type="match status" value="1"/>
</dbReference>
<keyword evidence="2" id="KW-0808">Transferase</keyword>
<dbReference type="EMBL" id="BKCJ010970941">
    <property type="protein sequence ID" value="GFC56796.1"/>
    <property type="molecule type" value="Genomic_DNA"/>
</dbReference>